<protein>
    <recommendedName>
        <fullName evidence="1">DUF4365 domain-containing protein</fullName>
    </recommendedName>
</protein>
<dbReference type="OrthoDB" id="4863187at2"/>
<evidence type="ECO:0000313" key="2">
    <source>
        <dbReference type="EMBL" id="CCI54720.1"/>
    </source>
</evidence>
<dbReference type="Pfam" id="PF14280">
    <property type="entry name" value="DUF4365"/>
    <property type="match status" value="1"/>
</dbReference>
<proteinExistence type="predicted"/>
<reference evidence="2 3" key="1">
    <citation type="journal article" date="2013" name="ISME J.">
        <title>A metabolic model for members of the genus Tetrasphaera involved in enhanced biological phosphorus removal.</title>
        <authorList>
            <person name="Kristiansen R."/>
            <person name="Nguyen H.T.T."/>
            <person name="Saunders A.M."/>
            <person name="Nielsen J.L."/>
            <person name="Wimmer R."/>
            <person name="Le V.Q."/>
            <person name="McIlroy S.J."/>
            <person name="Petrovski S."/>
            <person name="Seviour R.J."/>
            <person name="Calteau A."/>
            <person name="Nielsen K.L."/>
            <person name="Nielsen P.H."/>
        </authorList>
    </citation>
    <scope>NUCLEOTIDE SEQUENCE [LARGE SCALE GENOMIC DNA]</scope>
    <source>
        <strain evidence="2 3">Ben 74</strain>
    </source>
</reference>
<dbReference type="Proteomes" id="UP000035720">
    <property type="component" value="Unassembled WGS sequence"/>
</dbReference>
<accession>A0A077MF97</accession>
<feature type="domain" description="DUF4365" evidence="1">
    <location>
        <begin position="12"/>
        <end position="154"/>
    </location>
</feature>
<sequence length="162" mass="17813">MTVADGSPKQKERFSRAWLIAAAAAADFTYEIVTDDERGVDMTVNNGLHGIDFQLKATSKPEIQAGHLVHDLDVRTYDLLRSPLRSAYGVLAVVIVGDDTDTWHQMDADGTHLARSAYFLPLIGMPPTANESTVRLKVPLTNLLTPTAMRMLMDSQAARWSS</sequence>
<comment type="caution">
    <text evidence="2">The sequence shown here is derived from an EMBL/GenBank/DDBJ whole genome shotgun (WGS) entry which is preliminary data.</text>
</comment>
<evidence type="ECO:0000259" key="1">
    <source>
        <dbReference type="Pfam" id="PF14280"/>
    </source>
</evidence>
<name>A0A077MF97_9MICO</name>
<gene>
    <name evidence="2" type="ORF">BN13_800021</name>
</gene>
<evidence type="ECO:0000313" key="3">
    <source>
        <dbReference type="Proteomes" id="UP000035720"/>
    </source>
</evidence>
<dbReference type="STRING" id="1193518.BN13_800021"/>
<dbReference type="AlphaFoldDB" id="A0A077MF97"/>
<keyword evidence="3" id="KW-1185">Reference proteome</keyword>
<dbReference type="InterPro" id="IPR025375">
    <property type="entry name" value="DUF4365"/>
</dbReference>
<dbReference type="EMBL" id="CAJC01000195">
    <property type="protein sequence ID" value="CCI54720.1"/>
    <property type="molecule type" value="Genomic_DNA"/>
</dbReference>
<organism evidence="2 3">
    <name type="scientific">Nostocoides jenkinsii Ben 74</name>
    <dbReference type="NCBI Taxonomy" id="1193518"/>
    <lineage>
        <taxon>Bacteria</taxon>
        <taxon>Bacillati</taxon>
        <taxon>Actinomycetota</taxon>
        <taxon>Actinomycetes</taxon>
        <taxon>Micrococcales</taxon>
        <taxon>Intrasporangiaceae</taxon>
        <taxon>Nostocoides</taxon>
    </lineage>
</organism>